<evidence type="ECO:0000313" key="3">
    <source>
        <dbReference type="Proteomes" id="UP000708208"/>
    </source>
</evidence>
<evidence type="ECO:0000313" key="2">
    <source>
        <dbReference type="EMBL" id="CAG7831010.1"/>
    </source>
</evidence>
<accession>A0A8J2LBR0</accession>
<reference evidence="2" key="1">
    <citation type="submission" date="2021-06" db="EMBL/GenBank/DDBJ databases">
        <authorList>
            <person name="Hodson N. C."/>
            <person name="Mongue J. A."/>
            <person name="Jaron S. K."/>
        </authorList>
    </citation>
    <scope>NUCLEOTIDE SEQUENCE</scope>
</reference>
<dbReference type="EMBL" id="CAJVCH010558488">
    <property type="protein sequence ID" value="CAG7831010.1"/>
    <property type="molecule type" value="Genomic_DNA"/>
</dbReference>
<name>A0A8J2LBR0_9HEXA</name>
<sequence>MINNVKLQPPPHLKHTLHFVTWNFIRSHRINQFLIAGVRNCGEPDQFTDDYEDPGRSNTIDNLPYGRAEESG</sequence>
<dbReference type="Proteomes" id="UP000708208">
    <property type="component" value="Unassembled WGS sequence"/>
</dbReference>
<protein>
    <submittedName>
        <fullName evidence="2">Uncharacterized protein</fullName>
    </submittedName>
</protein>
<feature type="region of interest" description="Disordered" evidence="1">
    <location>
        <begin position="45"/>
        <end position="72"/>
    </location>
</feature>
<organism evidence="2 3">
    <name type="scientific">Allacma fusca</name>
    <dbReference type="NCBI Taxonomy" id="39272"/>
    <lineage>
        <taxon>Eukaryota</taxon>
        <taxon>Metazoa</taxon>
        <taxon>Ecdysozoa</taxon>
        <taxon>Arthropoda</taxon>
        <taxon>Hexapoda</taxon>
        <taxon>Collembola</taxon>
        <taxon>Symphypleona</taxon>
        <taxon>Sminthuridae</taxon>
        <taxon>Allacma</taxon>
    </lineage>
</organism>
<dbReference type="AlphaFoldDB" id="A0A8J2LBR0"/>
<proteinExistence type="predicted"/>
<keyword evidence="3" id="KW-1185">Reference proteome</keyword>
<comment type="caution">
    <text evidence="2">The sequence shown here is derived from an EMBL/GenBank/DDBJ whole genome shotgun (WGS) entry which is preliminary data.</text>
</comment>
<gene>
    <name evidence="2" type="ORF">AFUS01_LOCUS40774</name>
</gene>
<evidence type="ECO:0000256" key="1">
    <source>
        <dbReference type="SAM" id="MobiDB-lite"/>
    </source>
</evidence>